<gene>
    <name evidence="1" type="ORF">PEVE_00005162</name>
</gene>
<comment type="caution">
    <text evidence="1">The sequence shown here is derived from an EMBL/GenBank/DDBJ whole genome shotgun (WGS) entry which is preliminary data.</text>
</comment>
<keyword evidence="2" id="KW-1185">Reference proteome</keyword>
<dbReference type="EMBL" id="CALNXI010001326">
    <property type="protein sequence ID" value="CAH3164967.1"/>
    <property type="molecule type" value="Genomic_DNA"/>
</dbReference>
<reference evidence="1 2" key="1">
    <citation type="submission" date="2022-05" db="EMBL/GenBank/DDBJ databases">
        <authorList>
            <consortium name="Genoscope - CEA"/>
            <person name="William W."/>
        </authorList>
    </citation>
    <scope>NUCLEOTIDE SEQUENCE [LARGE SCALE GENOMIC DNA]</scope>
</reference>
<sequence>MSELIATAPLYAKTRVHFTKIGNILCTGKGCIGCDRKFHASEEEELSQILGEVDSVDFNKQEPRFLPNSDELAYHEDKARWTKMGGNHSNLPPRPIGFAYMCITIRDSDTLSIILGSDHEASIVRQIIQETWPKGMQKETFELNGVYKFRLKGNPFSPLSSSSEAIACRRMAERILNRLYQLGWKLQMTSTLSQELDLATWIFKKVPVPEFTPPPFLVVGLSNLDSLMILNAPSELHQVFKDAIEESWPSGIQNWTVDNEVLSIKLKGKPWLPGGEDTVHSRVMLQAIISNLITKQWNLYGNSNIRADSNTFFFEHNRSMVPCEHPPPAFFIITFNMNDVLRVIGLPESLVPVIQSTIQSAWSKGIEKESHYAGSYQFKLKGCPWWASGNEAVESRFLVMKLMEVLLAHGWSPITAFDSSRKWCDKRSLLFRQTQPRNTPFFCLSPYLNDKLRFINAPEDVIKICQNVIQSQYAPGIKNMKQCGDSLRLKLLGNPWCASVSGHSEIHARNMICHLISALANHGWMALISADFSGKLFSKGGTGWPIDVDSFFFIYEPAVGSTPPTALSLQMS</sequence>
<evidence type="ECO:0000313" key="1">
    <source>
        <dbReference type="EMBL" id="CAH3164967.1"/>
    </source>
</evidence>
<dbReference type="PANTHER" id="PTHR38696">
    <property type="entry name" value="MEDIATOR OF RNA POLYMERASE II TRANSCRIPTION SUBUNIT 13"/>
    <property type="match status" value="1"/>
</dbReference>
<organism evidence="1 2">
    <name type="scientific">Porites evermanni</name>
    <dbReference type="NCBI Taxonomy" id="104178"/>
    <lineage>
        <taxon>Eukaryota</taxon>
        <taxon>Metazoa</taxon>
        <taxon>Cnidaria</taxon>
        <taxon>Anthozoa</taxon>
        <taxon>Hexacorallia</taxon>
        <taxon>Scleractinia</taxon>
        <taxon>Fungiina</taxon>
        <taxon>Poritidae</taxon>
        <taxon>Porites</taxon>
    </lineage>
</organism>
<accession>A0ABN8QIR3</accession>
<dbReference type="Proteomes" id="UP001159427">
    <property type="component" value="Unassembled WGS sequence"/>
</dbReference>
<evidence type="ECO:0000313" key="2">
    <source>
        <dbReference type="Proteomes" id="UP001159427"/>
    </source>
</evidence>
<name>A0ABN8QIR3_9CNID</name>
<protein>
    <submittedName>
        <fullName evidence="1">Uncharacterized protein</fullName>
    </submittedName>
</protein>
<dbReference type="PANTHER" id="PTHR38696:SF1">
    <property type="entry name" value="MEDIATOR OF RNA POLYMERASE II TRANSCRIPTION SUBUNIT 13"/>
    <property type="match status" value="1"/>
</dbReference>
<proteinExistence type="predicted"/>